<evidence type="ECO:0000256" key="1">
    <source>
        <dbReference type="ARBA" id="ARBA00022679"/>
    </source>
</evidence>
<dbReference type="Gene3D" id="3.40.630.30">
    <property type="match status" value="1"/>
</dbReference>
<evidence type="ECO:0000259" key="4">
    <source>
        <dbReference type="PROSITE" id="PS51186"/>
    </source>
</evidence>
<dbReference type="AlphaFoldDB" id="A0A1F2PDM1"/>
<evidence type="ECO:0000256" key="2">
    <source>
        <dbReference type="ARBA" id="ARBA00023315"/>
    </source>
</evidence>
<evidence type="ECO:0000256" key="3">
    <source>
        <dbReference type="SAM" id="MobiDB-lite"/>
    </source>
</evidence>
<evidence type="ECO:0000313" key="6">
    <source>
        <dbReference type="Proteomes" id="UP000176244"/>
    </source>
</evidence>
<dbReference type="SUPFAM" id="SSF55729">
    <property type="entry name" value="Acyl-CoA N-acyltransferases (Nat)"/>
    <property type="match status" value="1"/>
</dbReference>
<keyword evidence="2" id="KW-0012">Acyltransferase</keyword>
<name>A0A1F2PDM1_9FIRM</name>
<dbReference type="GO" id="GO:0016747">
    <property type="term" value="F:acyltransferase activity, transferring groups other than amino-acyl groups"/>
    <property type="evidence" value="ECO:0007669"/>
    <property type="project" value="InterPro"/>
</dbReference>
<dbReference type="PANTHER" id="PTHR43877:SF2">
    <property type="entry name" value="AMINOALKYLPHOSPHONATE N-ACETYLTRANSFERASE-RELATED"/>
    <property type="match status" value="1"/>
</dbReference>
<sequence length="280" mass="31603">MFSRTWHGIVPLKMRAAFEQYEYQTGVKESLAIPGNRGAFLKIVEQEDFAHFFLCTKWDSMASMIAYAGQEPLIAVTYPEDEHYGLISDPIVIIQEVADDRNPFAAQDDIGGQSKEKSPIQGKNPAITPITYRSGDESLLDDIKELWEALNRHHRDAAVNFKAHYEAFTFAMRKKNLLTKAQNGRLRIEIAVDPKTTQNVGYCISRVECSGDAEMESLYVQDDYRGLGLGETLLGNAIAWMDELGAHTKSVSVAVGNEKAFSFYERFGFYPRKTLLEQIK</sequence>
<dbReference type="RefSeq" id="WP_084633804.1">
    <property type="nucleotide sequence ID" value="NZ_LKEU01000046.1"/>
</dbReference>
<proteinExistence type="predicted"/>
<gene>
    <name evidence="5" type="ORF">ACWI_34060</name>
</gene>
<accession>A0A1F2PDM1</accession>
<dbReference type="STRING" id="52694.ACWI_34060"/>
<reference evidence="5 6" key="1">
    <citation type="submission" date="2015-09" db="EMBL/GenBank/DDBJ databases">
        <title>Genome sequence of Acetobacterium wieringae DSM 1911.</title>
        <authorList>
            <person name="Poehlein A."/>
            <person name="Bengelsdorf F.R."/>
            <person name="Schiel-Bengelsdorf B."/>
            <person name="Duerre P."/>
            <person name="Daniel R."/>
        </authorList>
    </citation>
    <scope>NUCLEOTIDE SEQUENCE [LARGE SCALE GENOMIC DNA]</scope>
    <source>
        <strain evidence="5 6">DSM 1911</strain>
    </source>
</reference>
<dbReference type="Proteomes" id="UP000176244">
    <property type="component" value="Unassembled WGS sequence"/>
</dbReference>
<keyword evidence="1 5" id="KW-0808">Transferase</keyword>
<dbReference type="InterPro" id="IPR000182">
    <property type="entry name" value="GNAT_dom"/>
</dbReference>
<feature type="domain" description="N-acetyltransferase" evidence="4">
    <location>
        <begin position="130"/>
        <end position="280"/>
    </location>
</feature>
<organism evidence="5 6">
    <name type="scientific">Acetobacterium wieringae</name>
    <dbReference type="NCBI Taxonomy" id="52694"/>
    <lineage>
        <taxon>Bacteria</taxon>
        <taxon>Bacillati</taxon>
        <taxon>Bacillota</taxon>
        <taxon>Clostridia</taxon>
        <taxon>Eubacteriales</taxon>
        <taxon>Eubacteriaceae</taxon>
        <taxon>Acetobacterium</taxon>
    </lineage>
</organism>
<dbReference type="OrthoDB" id="9775804at2"/>
<protein>
    <submittedName>
        <fullName evidence="5">Putative acetyltransferase</fullName>
    </submittedName>
</protein>
<dbReference type="EMBL" id="LKEU01000046">
    <property type="protein sequence ID" value="OFV69094.1"/>
    <property type="molecule type" value="Genomic_DNA"/>
</dbReference>
<dbReference type="InterPro" id="IPR016181">
    <property type="entry name" value="Acyl_CoA_acyltransferase"/>
</dbReference>
<dbReference type="PANTHER" id="PTHR43877">
    <property type="entry name" value="AMINOALKYLPHOSPHONATE N-ACETYLTRANSFERASE-RELATED-RELATED"/>
    <property type="match status" value="1"/>
</dbReference>
<dbReference type="PROSITE" id="PS51186">
    <property type="entry name" value="GNAT"/>
    <property type="match status" value="1"/>
</dbReference>
<comment type="caution">
    <text evidence="5">The sequence shown here is derived from an EMBL/GenBank/DDBJ whole genome shotgun (WGS) entry which is preliminary data.</text>
</comment>
<dbReference type="Pfam" id="PF00583">
    <property type="entry name" value="Acetyltransf_1"/>
    <property type="match status" value="1"/>
</dbReference>
<dbReference type="InterPro" id="IPR050832">
    <property type="entry name" value="Bact_Acetyltransf"/>
</dbReference>
<evidence type="ECO:0000313" key="5">
    <source>
        <dbReference type="EMBL" id="OFV69094.1"/>
    </source>
</evidence>
<feature type="region of interest" description="Disordered" evidence="3">
    <location>
        <begin position="105"/>
        <end position="126"/>
    </location>
</feature>